<dbReference type="RefSeq" id="WP_108174313.1">
    <property type="nucleotide sequence ID" value="NZ_PZZL01000001.1"/>
</dbReference>
<keyword evidence="2" id="KW-1185">Reference proteome</keyword>
<dbReference type="EMBL" id="PZZL01000001">
    <property type="protein sequence ID" value="PTM61875.1"/>
    <property type="molecule type" value="Genomic_DNA"/>
</dbReference>
<comment type="caution">
    <text evidence="1">The sequence shown here is derived from an EMBL/GenBank/DDBJ whole genome shotgun (WGS) entry which is preliminary data.</text>
</comment>
<name>A0A2T4ZIR7_9HYPH</name>
<protein>
    <submittedName>
        <fullName evidence="1">Uncharacterized protein</fullName>
    </submittedName>
</protein>
<dbReference type="AlphaFoldDB" id="A0A2T4ZIR7"/>
<sequence>MTVPLPPHHAVGAALAGMRVVIGTEKATQSAIADVFERKGVPFLREHRLSARDIPDFFAFGEVAVEVKVGGAKAAIGRQLARYAEHADVKALVLITNVAVDLPATIGGKPLTVFSLGAAWL</sequence>
<evidence type="ECO:0000313" key="2">
    <source>
        <dbReference type="Proteomes" id="UP000241808"/>
    </source>
</evidence>
<proteinExistence type="predicted"/>
<dbReference type="OrthoDB" id="982626at2"/>
<reference evidence="1 2" key="1">
    <citation type="submission" date="2018-04" db="EMBL/GenBank/DDBJ databases">
        <title>Genomic Encyclopedia of Archaeal and Bacterial Type Strains, Phase II (KMG-II): from individual species to whole genera.</title>
        <authorList>
            <person name="Goeker M."/>
        </authorList>
    </citation>
    <scope>NUCLEOTIDE SEQUENCE [LARGE SCALE GENOMIC DNA]</scope>
    <source>
        <strain evidence="1 2">DSM 25521</strain>
    </source>
</reference>
<gene>
    <name evidence="1" type="ORF">C8P69_101547</name>
</gene>
<accession>A0A2T4ZIR7</accession>
<evidence type="ECO:0000313" key="1">
    <source>
        <dbReference type="EMBL" id="PTM61875.1"/>
    </source>
</evidence>
<dbReference type="Proteomes" id="UP000241808">
    <property type="component" value="Unassembled WGS sequence"/>
</dbReference>
<organism evidence="1 2">
    <name type="scientific">Phreatobacter oligotrophus</name>
    <dbReference type="NCBI Taxonomy" id="1122261"/>
    <lineage>
        <taxon>Bacteria</taxon>
        <taxon>Pseudomonadati</taxon>
        <taxon>Pseudomonadota</taxon>
        <taxon>Alphaproteobacteria</taxon>
        <taxon>Hyphomicrobiales</taxon>
        <taxon>Phreatobacteraceae</taxon>
        <taxon>Phreatobacter</taxon>
    </lineage>
</organism>